<keyword evidence="2" id="KW-0472">Membrane</keyword>
<keyword evidence="2" id="KW-1133">Transmembrane helix</keyword>
<keyword evidence="2" id="KW-0812">Transmembrane</keyword>
<comment type="caution">
    <text evidence="3">The sequence shown here is derived from an EMBL/GenBank/DDBJ whole genome shotgun (WGS) entry which is preliminary data.</text>
</comment>
<dbReference type="PATRIC" id="fig|74704.6.peg.643"/>
<name>A0A0M2NV31_STACC</name>
<feature type="region of interest" description="Disordered" evidence="1">
    <location>
        <begin position="58"/>
        <end position="86"/>
    </location>
</feature>
<dbReference type="AlphaFoldDB" id="A0A0M2NV31"/>
<organism evidence="3 4">
    <name type="scientific">Staphylococcus cohnii subsp. cohnii</name>
    <dbReference type="NCBI Taxonomy" id="74704"/>
    <lineage>
        <taxon>Bacteria</taxon>
        <taxon>Bacillati</taxon>
        <taxon>Bacillota</taxon>
        <taxon>Bacilli</taxon>
        <taxon>Bacillales</taxon>
        <taxon>Staphylococcaceae</taxon>
        <taxon>Staphylococcus</taxon>
        <taxon>Staphylococcus cohnii species complex</taxon>
    </lineage>
</organism>
<proteinExistence type="predicted"/>
<sequence length="177" mass="20554">MLSLWELFKERFSQFNSTIKVCVMLFIIVTVALTLSFLMNRDNEQMKKSNDMAPIELSEHNQLKPNEKNERSSNKTETPSNDPTKDSFVYVDIKGAVKYPNVYKMKNNDRVKQLLDKAIVSEHADLTNINLSERLIDQKMIYIPEKGEQPHLQAQNQLNKSETATNFSEKKILMLQQ</sequence>
<protein>
    <submittedName>
        <fullName evidence="3">Late competence protein ComEA, DNA receptor</fullName>
    </submittedName>
</protein>
<evidence type="ECO:0000256" key="2">
    <source>
        <dbReference type="SAM" id="Phobius"/>
    </source>
</evidence>
<evidence type="ECO:0000313" key="3">
    <source>
        <dbReference type="EMBL" id="KKI63581.1"/>
    </source>
</evidence>
<accession>A0A0M2NV31</accession>
<feature type="compositionally biased region" description="Basic and acidic residues" evidence="1">
    <location>
        <begin position="58"/>
        <end position="74"/>
    </location>
</feature>
<reference evidence="3 4" key="1">
    <citation type="submission" date="2015-03" db="EMBL/GenBank/DDBJ databases">
        <title>Genome Assembly of Staphylococcus cohnii subsp. cohnii strain G22B2.</title>
        <authorList>
            <person name="Nair G."/>
            <person name="Kaur G."/>
            <person name="Khatri I."/>
            <person name="Singh N.K."/>
            <person name="Sathyabama S."/>
            <person name="Maurya S.K."/>
            <person name="Subramanian S."/>
            <person name="Agrewala J.N."/>
            <person name="Mayilraj S."/>
        </authorList>
    </citation>
    <scope>NUCLEOTIDE SEQUENCE [LARGE SCALE GENOMIC DNA]</scope>
    <source>
        <strain evidence="3 4">G22B2</strain>
    </source>
</reference>
<evidence type="ECO:0000313" key="4">
    <source>
        <dbReference type="Proteomes" id="UP000034455"/>
    </source>
</evidence>
<keyword evidence="3" id="KW-0675">Receptor</keyword>
<dbReference type="EMBL" id="LAKJ01000013">
    <property type="protein sequence ID" value="KKI63581.1"/>
    <property type="molecule type" value="Genomic_DNA"/>
</dbReference>
<gene>
    <name evidence="3" type="ORF">UF66_0628</name>
</gene>
<evidence type="ECO:0000256" key="1">
    <source>
        <dbReference type="SAM" id="MobiDB-lite"/>
    </source>
</evidence>
<feature type="transmembrane region" description="Helical" evidence="2">
    <location>
        <begin position="21"/>
        <end position="39"/>
    </location>
</feature>
<dbReference type="Proteomes" id="UP000034455">
    <property type="component" value="Unassembled WGS sequence"/>
</dbReference>